<dbReference type="SUPFAM" id="SSF53300">
    <property type="entry name" value="vWA-like"/>
    <property type="match status" value="1"/>
</dbReference>
<dbReference type="InterPro" id="IPR051928">
    <property type="entry name" value="NorD/CobT"/>
</dbReference>
<proteinExistence type="predicted"/>
<dbReference type="AlphaFoldDB" id="X7Z4W1"/>
<evidence type="ECO:0000256" key="1">
    <source>
        <dbReference type="SAM" id="MobiDB-lite"/>
    </source>
</evidence>
<dbReference type="InterPro" id="IPR036465">
    <property type="entry name" value="vWFA_dom_sf"/>
</dbReference>
<dbReference type="Gene3D" id="3.40.50.410">
    <property type="entry name" value="von Willebrand factor, type A domain"/>
    <property type="match status" value="1"/>
</dbReference>
<gene>
    <name evidence="2" type="ORF">I553_6804</name>
</gene>
<dbReference type="PATRIC" id="fig|1299334.3.peg.8570"/>
<reference evidence="2" key="1">
    <citation type="submission" date="2014-01" db="EMBL/GenBank/DDBJ databases">
        <authorList>
            <person name="Brown-Elliot B."/>
            <person name="Wallace R."/>
            <person name="Lenaerts A."/>
            <person name="Ordway D."/>
            <person name="DeGroote M.A."/>
            <person name="Parker T."/>
            <person name="Sizemore C."/>
            <person name="Tallon L.J."/>
            <person name="Sadzewicz L.K."/>
            <person name="Sengamalay N."/>
            <person name="Fraser C.M."/>
            <person name="Hine E."/>
            <person name="Shefchek K.A."/>
            <person name="Das S.P."/>
            <person name="Tettelin H."/>
        </authorList>
    </citation>
    <scope>NUCLEOTIDE SEQUENCE [LARGE SCALE GENOMIC DNA]</scope>
    <source>
        <strain evidence="2">4042</strain>
    </source>
</reference>
<comment type="caution">
    <text evidence="2">The sequence shown here is derived from an EMBL/GenBank/DDBJ whole genome shotgun (WGS) entry which is preliminary data.</text>
</comment>
<feature type="region of interest" description="Disordered" evidence="1">
    <location>
        <begin position="472"/>
        <end position="492"/>
    </location>
</feature>
<evidence type="ECO:0000313" key="2">
    <source>
        <dbReference type="EMBL" id="EUA13685.1"/>
    </source>
</evidence>
<dbReference type="EMBL" id="JAOB01000081">
    <property type="protein sequence ID" value="EUA13685.1"/>
    <property type="molecule type" value="Genomic_DNA"/>
</dbReference>
<accession>X7Z4W1</accession>
<organism evidence="2">
    <name type="scientific">Mycobacterium xenopi 4042</name>
    <dbReference type="NCBI Taxonomy" id="1299334"/>
    <lineage>
        <taxon>Bacteria</taxon>
        <taxon>Bacillati</taxon>
        <taxon>Actinomycetota</taxon>
        <taxon>Actinomycetes</taxon>
        <taxon>Mycobacteriales</taxon>
        <taxon>Mycobacteriaceae</taxon>
        <taxon>Mycobacterium</taxon>
    </lineage>
</organism>
<sequence>MARFDLLASALAGRTVQVASGIPGEPSWSDGSVIFVDPHASVGDQLEAVAVQASLLAAGSLQPEIVRWLTRRTALARRYLAIEGHRALTEIEDLLPLRARSLIDRDIAGRTDSPPHPWPLRAAAKRSPTPLRCLGRSAREISWHQKRLRALEASTIDSGDRTTPWPSCTTTKRATVSMSSQAPWAVAVRWDDCSKKCSVSCAGSARAANRDGYADAPEALQPARRASAVVSNRIAPAVDGVVDEAGGTKYPEWDVYRRRYRPDWCTVHEVDPPPTGSALADMWGGYDVRRPLARLGLGLGRYHRQAQGDDIDIDAAVEKRVELMAGSAPDEAVYLDSLRRRRDLAVLLLLDVSGSAAEPGAIGQTVHTQQRAAAAALACALHDLGDRVALYAFHSQGRSAVELMPVKRFDDDLDVFVMRRLSGLIPGAYSRLGAAIRHGTAVLERRAAPRIGCWSCCPTAWPTTTAMNAFTAPPTPGTPLPRRVGEASDACV</sequence>
<dbReference type="PANTHER" id="PTHR41248">
    <property type="entry name" value="NORD PROTEIN"/>
    <property type="match status" value="1"/>
</dbReference>
<name>X7Z4W1_MYCXE</name>
<dbReference type="PANTHER" id="PTHR41248:SF1">
    <property type="entry name" value="NORD PROTEIN"/>
    <property type="match status" value="1"/>
</dbReference>
<protein>
    <submittedName>
        <fullName evidence="2">von Willebrand factor type A domain protein</fullName>
    </submittedName>
</protein>